<evidence type="ECO:0000256" key="1">
    <source>
        <dbReference type="SAM" id="MobiDB-lite"/>
    </source>
</evidence>
<sequence length="291" mass="32254">MAAPVYNCVPPWSSYTLTDRGKLVHLPLNLLSLVEDQLEADDHRHFVESTFRHARHLHSNLEDSDASSCSTDYDTNSQTNSEPSDTGSLDAMDIDGSHPAATEPMSDDSSEEDVADEDYMPSPEWISGFVDHWASYLLRGRLPNVPEALADCSPVPKILTAGHMDALNFSTIKWDEPRPFTDVVDRIAGFFVGPPAERTDWERTIIQASNEMYEARARMTSAEHDQLNPWSMDKMGSFPDLGFGGHAKVRSTVCEVDVLDASYPMLENGLKSPGEFGMVKYTPNVAINALN</sequence>
<comment type="caution">
    <text evidence="2">The sequence shown here is derived from an EMBL/GenBank/DDBJ whole genome shotgun (WGS) entry which is preliminary data.</text>
</comment>
<evidence type="ECO:0000313" key="3">
    <source>
        <dbReference type="Proteomes" id="UP001215598"/>
    </source>
</evidence>
<protein>
    <submittedName>
        <fullName evidence="2">Uncharacterized protein</fullName>
    </submittedName>
</protein>
<reference evidence="2" key="1">
    <citation type="submission" date="2023-03" db="EMBL/GenBank/DDBJ databases">
        <title>Massive genome expansion in bonnet fungi (Mycena s.s.) driven by repeated elements and novel gene families across ecological guilds.</title>
        <authorList>
            <consortium name="Lawrence Berkeley National Laboratory"/>
            <person name="Harder C.B."/>
            <person name="Miyauchi S."/>
            <person name="Viragh M."/>
            <person name="Kuo A."/>
            <person name="Thoen E."/>
            <person name="Andreopoulos B."/>
            <person name="Lu D."/>
            <person name="Skrede I."/>
            <person name="Drula E."/>
            <person name="Henrissat B."/>
            <person name="Morin E."/>
            <person name="Kohler A."/>
            <person name="Barry K."/>
            <person name="LaButti K."/>
            <person name="Morin E."/>
            <person name="Salamov A."/>
            <person name="Lipzen A."/>
            <person name="Mereny Z."/>
            <person name="Hegedus B."/>
            <person name="Baldrian P."/>
            <person name="Stursova M."/>
            <person name="Weitz H."/>
            <person name="Taylor A."/>
            <person name="Grigoriev I.V."/>
            <person name="Nagy L.G."/>
            <person name="Martin F."/>
            <person name="Kauserud H."/>
        </authorList>
    </citation>
    <scope>NUCLEOTIDE SEQUENCE</scope>
    <source>
        <strain evidence="2">CBHHK182m</strain>
    </source>
</reference>
<accession>A0AAD7H9X8</accession>
<proteinExistence type="predicted"/>
<name>A0AAD7H9X8_9AGAR</name>
<organism evidence="2 3">
    <name type="scientific">Mycena metata</name>
    <dbReference type="NCBI Taxonomy" id="1033252"/>
    <lineage>
        <taxon>Eukaryota</taxon>
        <taxon>Fungi</taxon>
        <taxon>Dikarya</taxon>
        <taxon>Basidiomycota</taxon>
        <taxon>Agaricomycotina</taxon>
        <taxon>Agaricomycetes</taxon>
        <taxon>Agaricomycetidae</taxon>
        <taxon>Agaricales</taxon>
        <taxon>Marasmiineae</taxon>
        <taxon>Mycenaceae</taxon>
        <taxon>Mycena</taxon>
    </lineage>
</organism>
<dbReference type="AlphaFoldDB" id="A0AAD7H9X8"/>
<feature type="compositionally biased region" description="Polar residues" evidence="1">
    <location>
        <begin position="66"/>
        <end position="87"/>
    </location>
</feature>
<feature type="region of interest" description="Disordered" evidence="1">
    <location>
        <begin position="62"/>
        <end position="119"/>
    </location>
</feature>
<keyword evidence="3" id="KW-1185">Reference proteome</keyword>
<dbReference type="Proteomes" id="UP001215598">
    <property type="component" value="Unassembled WGS sequence"/>
</dbReference>
<gene>
    <name evidence="2" type="ORF">B0H16DRAFT_1741599</name>
</gene>
<evidence type="ECO:0000313" key="2">
    <source>
        <dbReference type="EMBL" id="KAJ7715977.1"/>
    </source>
</evidence>
<dbReference type="EMBL" id="JARKIB010000299">
    <property type="protein sequence ID" value="KAJ7715977.1"/>
    <property type="molecule type" value="Genomic_DNA"/>
</dbReference>
<feature type="compositionally biased region" description="Acidic residues" evidence="1">
    <location>
        <begin position="105"/>
        <end position="119"/>
    </location>
</feature>